<protein>
    <recommendedName>
        <fullName evidence="2">YHS domain-containing protein</fullName>
    </recommendedName>
</protein>
<evidence type="ECO:0000259" key="2">
    <source>
        <dbReference type="Pfam" id="PF04945"/>
    </source>
</evidence>
<name>A0ABQ1RZV0_9MICO</name>
<reference evidence="4" key="1">
    <citation type="journal article" date="2019" name="Int. J. Syst. Evol. Microbiol.">
        <title>The Global Catalogue of Microorganisms (GCM) 10K type strain sequencing project: providing services to taxonomists for standard genome sequencing and annotation.</title>
        <authorList>
            <consortium name="The Broad Institute Genomics Platform"/>
            <consortium name="The Broad Institute Genome Sequencing Center for Infectious Disease"/>
            <person name="Wu L."/>
            <person name="Ma J."/>
        </authorList>
    </citation>
    <scope>NUCLEOTIDE SEQUENCE [LARGE SCALE GENOMIC DNA]</scope>
    <source>
        <strain evidence="4">CCM 7640</strain>
    </source>
</reference>
<evidence type="ECO:0000313" key="3">
    <source>
        <dbReference type="EMBL" id="GGD88193.1"/>
    </source>
</evidence>
<evidence type="ECO:0000313" key="4">
    <source>
        <dbReference type="Proteomes" id="UP000629365"/>
    </source>
</evidence>
<keyword evidence="4" id="KW-1185">Reference proteome</keyword>
<dbReference type="SUPFAM" id="SSF47240">
    <property type="entry name" value="Ferritin-like"/>
    <property type="match status" value="1"/>
</dbReference>
<evidence type="ECO:0000256" key="1">
    <source>
        <dbReference type="SAM" id="MobiDB-lite"/>
    </source>
</evidence>
<feature type="domain" description="YHS" evidence="2">
    <location>
        <begin position="75"/>
        <end position="102"/>
    </location>
</feature>
<feature type="region of interest" description="Disordered" evidence="1">
    <location>
        <begin position="1"/>
        <end position="26"/>
    </location>
</feature>
<dbReference type="Gene3D" id="1.10.620.20">
    <property type="entry name" value="Ribonucleotide Reductase, subunit A"/>
    <property type="match status" value="1"/>
</dbReference>
<dbReference type="InterPro" id="IPR007029">
    <property type="entry name" value="YHS_dom"/>
</dbReference>
<organism evidence="3 4">
    <name type="scientific">Microbacterium murale</name>
    <dbReference type="NCBI Taxonomy" id="1081040"/>
    <lineage>
        <taxon>Bacteria</taxon>
        <taxon>Bacillati</taxon>
        <taxon>Actinomycetota</taxon>
        <taxon>Actinomycetes</taxon>
        <taxon>Micrococcales</taxon>
        <taxon>Microbacteriaceae</taxon>
        <taxon>Microbacterium</taxon>
    </lineage>
</organism>
<accession>A0ABQ1RZV0</accession>
<gene>
    <name evidence="3" type="ORF">GCM10007269_33710</name>
</gene>
<feature type="compositionally biased region" description="Basic and acidic residues" evidence="1">
    <location>
        <begin position="1"/>
        <end position="18"/>
    </location>
</feature>
<dbReference type="InterPro" id="IPR012348">
    <property type="entry name" value="RNR-like"/>
</dbReference>
<dbReference type="InterPro" id="IPR009078">
    <property type="entry name" value="Ferritin-like_SF"/>
</dbReference>
<proteinExistence type="predicted"/>
<dbReference type="Proteomes" id="UP000629365">
    <property type="component" value="Unassembled WGS sequence"/>
</dbReference>
<dbReference type="EMBL" id="BMCM01000006">
    <property type="protein sequence ID" value="GGD88193.1"/>
    <property type="molecule type" value="Genomic_DNA"/>
</dbReference>
<sequence>MVVRVRVEPRSLKEEHTMSDSPAGSCCSHNSHGAVAADGRKDLLAPSADELAECPVMVGSTVVKADAEAAGLFRDYEGARYYFCCAGCGPRFDADPAKYVAAA</sequence>
<dbReference type="Pfam" id="PF04945">
    <property type="entry name" value="YHS"/>
    <property type="match status" value="1"/>
</dbReference>
<comment type="caution">
    <text evidence="3">The sequence shown here is derived from an EMBL/GenBank/DDBJ whole genome shotgun (WGS) entry which is preliminary data.</text>
</comment>